<dbReference type="InterPro" id="IPR028348">
    <property type="entry name" value="FAD-binding_protein"/>
</dbReference>
<dbReference type="InterPro" id="IPR036188">
    <property type="entry name" value="FAD/NAD-bd_sf"/>
</dbReference>
<dbReference type="SUPFAM" id="SSF51905">
    <property type="entry name" value="FAD/NAD(P)-binding domain"/>
    <property type="match status" value="1"/>
</dbReference>
<protein>
    <recommendedName>
        <fullName evidence="1">FAD-dependent protein C-terminal domain-containing protein</fullName>
    </recommendedName>
</protein>
<proteinExistence type="predicted"/>
<dbReference type="Pfam" id="PF13450">
    <property type="entry name" value="NAD_binding_8"/>
    <property type="match status" value="1"/>
</dbReference>
<dbReference type="AlphaFoldDB" id="A0AAV5B2Q4"/>
<gene>
    <name evidence="2" type="ORF">ATOP_07780</name>
</gene>
<dbReference type="EMBL" id="BQKC01000001">
    <property type="protein sequence ID" value="GJM55123.1"/>
    <property type="molecule type" value="Genomic_DNA"/>
</dbReference>
<name>A0AAV5B2Q4_9ACTN</name>
<dbReference type="Pfam" id="PF21688">
    <property type="entry name" value="FAD-depend_C"/>
    <property type="match status" value="1"/>
</dbReference>
<feature type="domain" description="FAD-dependent protein C-terminal" evidence="1">
    <location>
        <begin position="322"/>
        <end position="517"/>
    </location>
</feature>
<dbReference type="Gene3D" id="3.30.70.2700">
    <property type="match status" value="1"/>
</dbReference>
<reference evidence="2" key="1">
    <citation type="journal article" date="2022" name="Int. J. Syst. Evol. Microbiol.">
        <title>Granulimonas faecalis gen. nov., sp. nov., and Leptogranulimonas caecicola gen. nov., sp. nov., novel lactate-producing Atopobiaceae bacteria isolated from mouse intestines, and an emended description of the family Atopobiaceae.</title>
        <authorList>
            <person name="Morinaga K."/>
            <person name="Kusada H."/>
            <person name="Sakamoto S."/>
            <person name="Murakami T."/>
            <person name="Toyoda A."/>
            <person name="Mori H."/>
            <person name="Meng X.Y."/>
            <person name="Takashino M."/>
            <person name="Murotomi K."/>
            <person name="Tamaki H."/>
        </authorList>
    </citation>
    <scope>NUCLEOTIDE SEQUENCE</scope>
    <source>
        <strain evidence="2">OPF53</strain>
    </source>
</reference>
<dbReference type="InterPro" id="IPR049516">
    <property type="entry name" value="FAD-depend_C"/>
</dbReference>
<keyword evidence="3" id="KW-1185">Reference proteome</keyword>
<dbReference type="PIRSF" id="PIRSF038984">
    <property type="entry name" value="FAD_binding_protein"/>
    <property type="match status" value="1"/>
</dbReference>
<comment type="caution">
    <text evidence="2">The sequence shown here is derived from an EMBL/GenBank/DDBJ whole genome shotgun (WGS) entry which is preliminary data.</text>
</comment>
<dbReference type="PANTHER" id="PTHR42842:SF3">
    <property type="entry name" value="FAD_NAD(P)-BINDING OXIDOREDUCTASE FAMILY PROTEIN"/>
    <property type="match status" value="1"/>
</dbReference>
<evidence type="ECO:0000259" key="1">
    <source>
        <dbReference type="Pfam" id="PF21688"/>
    </source>
</evidence>
<accession>A0AAV5B2Q4</accession>
<dbReference type="RefSeq" id="WP_135977652.1">
    <property type="nucleotide sequence ID" value="NZ_BQKC01000001.1"/>
</dbReference>
<sequence>MIEVPNISVPLRDLERAGDEMAAVRKAAQKRLHVAPDAIASLEIRRRSIDARRGRPITVVYTVRCFMRGGTNSERALLSSIGRRGRGPKVEVVEPDGNPVPLVSGAPLSDGERPVVVGAGCAGLFCAWALARQGLCPVLVERGDDAARRTALIDRFDRTGELDCESNIQFGLGGAGTFSDGKLTTGTRSPYHRAILEALVAGGASPRILFEAKPHVGSDVLPRVVTHIAREVERLGGEVRHRCRLTGLRVEGSGLGRRVTGVELAWREGRPAPSPDAPVGAPGPERAETLAASCVVLACGHSARDVFELLRDLDVAMERKTFSMGARIEHLQADVDRCQYGPAAGSPLLGAAPYKLVSHVRGAAPAYSFCMCPGGYVVAAASEAHGVVTNGMSLAARDGANANSGILVNVNPGDLPGDDVLAGVALQRRCEQTAYAAGGGAFRAPAQLVGDFLAGTPSSGPGHVAPTYPRGVTWGSLDGLLPETVLGAMRAGIPAMAGKLRCFADPEAVLTGVETRSSSPVRVVRDKGYESVSVAGLFPVGEGAGYAGGIMSAAADGVGCAMAVAGRIRNA</sequence>
<organism evidence="2 3">
    <name type="scientific">Granulimonas faecalis</name>
    <dbReference type="NCBI Taxonomy" id="2894155"/>
    <lineage>
        <taxon>Bacteria</taxon>
        <taxon>Bacillati</taxon>
        <taxon>Actinomycetota</taxon>
        <taxon>Coriobacteriia</taxon>
        <taxon>Coriobacteriales</taxon>
        <taxon>Kribbibacteriaceae</taxon>
        <taxon>Granulimonas</taxon>
    </lineage>
</organism>
<evidence type="ECO:0000313" key="2">
    <source>
        <dbReference type="EMBL" id="GJM55123.1"/>
    </source>
</evidence>
<evidence type="ECO:0000313" key="3">
    <source>
        <dbReference type="Proteomes" id="UP001055025"/>
    </source>
</evidence>
<dbReference type="Gene3D" id="3.50.50.60">
    <property type="entry name" value="FAD/NAD(P)-binding domain"/>
    <property type="match status" value="2"/>
</dbReference>
<dbReference type="Proteomes" id="UP001055025">
    <property type="component" value="Unassembled WGS sequence"/>
</dbReference>
<dbReference type="PANTHER" id="PTHR42842">
    <property type="entry name" value="FAD/NAD(P)-BINDING OXIDOREDUCTASE"/>
    <property type="match status" value="1"/>
</dbReference>